<dbReference type="PaxDb" id="882-DVU_2915"/>
<reference evidence="2 3" key="1">
    <citation type="journal article" date="2004" name="Nat. Biotechnol.">
        <title>The genome sequence of the anaerobic, sulfate-reducing bacterium Desulfovibrio vulgaris Hildenborough.</title>
        <authorList>
            <person name="Heidelberg J.F."/>
            <person name="Seshadri R."/>
            <person name="Haveman S.A."/>
            <person name="Hemme C.L."/>
            <person name="Paulsen I.T."/>
            <person name="Kolonay J.F."/>
            <person name="Eisen J.A."/>
            <person name="Ward N."/>
            <person name="Methe B."/>
            <person name="Brinkac L.M."/>
            <person name="Daugherty S.C."/>
            <person name="Deboy R.T."/>
            <person name="Dodson R.J."/>
            <person name="Durkin A.S."/>
            <person name="Madupu R."/>
            <person name="Nelson W.C."/>
            <person name="Sullivan S.A."/>
            <person name="Fouts D."/>
            <person name="Haft D.H."/>
            <person name="Selengut J."/>
            <person name="Peterson J.D."/>
            <person name="Davidsen T.M."/>
            <person name="Zafar N."/>
            <person name="Zhou L."/>
            <person name="Radune D."/>
            <person name="Dimitrov G."/>
            <person name="Hance M."/>
            <person name="Tran K."/>
            <person name="Khouri H."/>
            <person name="Gill J."/>
            <person name="Utterback T.R."/>
            <person name="Feldblyum T.V."/>
            <person name="Wall J.D."/>
            <person name="Voordouw G."/>
            <person name="Fraser C.M."/>
        </authorList>
    </citation>
    <scope>NUCLEOTIDE SEQUENCE [LARGE SCALE GENOMIC DNA]</scope>
    <source>
        <strain evidence="3">ATCC 29579 / DSM 644 / NCIMB 8303 / VKM B-1760 / Hildenborough</strain>
    </source>
</reference>
<dbReference type="AlphaFoldDB" id="Q727E0"/>
<evidence type="ECO:0000313" key="2">
    <source>
        <dbReference type="EMBL" id="AAS97387.1"/>
    </source>
</evidence>
<dbReference type="KEGG" id="dvu:DVU_2915"/>
<dbReference type="Proteomes" id="UP000002194">
    <property type="component" value="Chromosome"/>
</dbReference>
<accession>Q727E0</accession>
<organism evidence="2 3">
    <name type="scientific">Nitratidesulfovibrio vulgaris (strain ATCC 29579 / DSM 644 / CCUG 34227 / NCIMB 8303 / VKM B-1760 / Hildenborough)</name>
    <name type="common">Desulfovibrio vulgaris</name>
    <dbReference type="NCBI Taxonomy" id="882"/>
    <lineage>
        <taxon>Bacteria</taxon>
        <taxon>Pseudomonadati</taxon>
        <taxon>Thermodesulfobacteriota</taxon>
        <taxon>Desulfovibrionia</taxon>
        <taxon>Desulfovibrionales</taxon>
        <taxon>Desulfovibrionaceae</taxon>
        <taxon>Nitratidesulfovibrio</taxon>
    </lineage>
</organism>
<dbReference type="HOGENOM" id="CLU_3042809_0_0_7"/>
<feature type="region of interest" description="Disordered" evidence="1">
    <location>
        <begin position="28"/>
        <end position="54"/>
    </location>
</feature>
<evidence type="ECO:0000313" key="3">
    <source>
        <dbReference type="Proteomes" id="UP000002194"/>
    </source>
</evidence>
<sequence length="54" mass="5769">MRGARIGCNARRGARGRAMTAYPADADAAVPPLGHMSPPVPLCSRRRHAARRST</sequence>
<proteinExistence type="predicted"/>
<evidence type="ECO:0000256" key="1">
    <source>
        <dbReference type="SAM" id="MobiDB-lite"/>
    </source>
</evidence>
<dbReference type="EMBL" id="AE017285">
    <property type="protein sequence ID" value="AAS97387.1"/>
    <property type="molecule type" value="Genomic_DNA"/>
</dbReference>
<protein>
    <submittedName>
        <fullName evidence="2">Uncharacterized protein</fullName>
    </submittedName>
</protein>
<name>Q727E0_NITV2</name>
<feature type="compositionally biased region" description="Basic residues" evidence="1">
    <location>
        <begin position="44"/>
        <end position="54"/>
    </location>
</feature>
<keyword evidence="3" id="KW-1185">Reference proteome</keyword>
<dbReference type="STRING" id="882.DVU_2915"/>
<dbReference type="EnsemblBacteria" id="AAS97387">
    <property type="protein sequence ID" value="AAS97387"/>
    <property type="gene ID" value="DVU_2915"/>
</dbReference>
<gene>
    <name evidence="2" type="ordered locus">DVU_2915</name>
</gene>